<feature type="region of interest" description="Disordered" evidence="1">
    <location>
        <begin position="1"/>
        <end position="27"/>
    </location>
</feature>
<dbReference type="GO" id="GO:0004386">
    <property type="term" value="F:helicase activity"/>
    <property type="evidence" value="ECO:0007669"/>
    <property type="project" value="UniProtKB-KW"/>
</dbReference>
<dbReference type="InterPro" id="IPR050742">
    <property type="entry name" value="Helicase_Restrict-Modif_Enz"/>
</dbReference>
<evidence type="ECO:0000259" key="2">
    <source>
        <dbReference type="PROSITE" id="PS51192"/>
    </source>
</evidence>
<dbReference type="Gene3D" id="3.40.50.300">
    <property type="entry name" value="P-loop containing nucleotide triphosphate hydrolases"/>
    <property type="match status" value="2"/>
</dbReference>
<dbReference type="InterPro" id="IPR006935">
    <property type="entry name" value="Helicase/UvrB_N"/>
</dbReference>
<dbReference type="EMBL" id="FUKR01000032">
    <property type="protein sequence ID" value="SJN27380.1"/>
    <property type="molecule type" value="Genomic_DNA"/>
</dbReference>
<dbReference type="GO" id="GO:0005829">
    <property type="term" value="C:cytosol"/>
    <property type="evidence" value="ECO:0007669"/>
    <property type="project" value="TreeGrafter"/>
</dbReference>
<evidence type="ECO:0000256" key="1">
    <source>
        <dbReference type="SAM" id="MobiDB-lite"/>
    </source>
</evidence>
<dbReference type="GO" id="GO:0003677">
    <property type="term" value="F:DNA binding"/>
    <property type="evidence" value="ECO:0007669"/>
    <property type="project" value="InterPro"/>
</dbReference>
<dbReference type="CDD" id="cd18785">
    <property type="entry name" value="SF2_C"/>
    <property type="match status" value="1"/>
</dbReference>
<keyword evidence="4" id="KW-1185">Reference proteome</keyword>
<gene>
    <name evidence="3" type="ORF">FM119_05595</name>
</gene>
<keyword evidence="3" id="KW-0378">Hydrolase</keyword>
<name>A0A1R4J5L0_9MICO</name>
<keyword evidence="3" id="KW-0547">Nucleotide-binding</keyword>
<proteinExistence type="predicted"/>
<evidence type="ECO:0000313" key="4">
    <source>
        <dbReference type="Proteomes" id="UP000196778"/>
    </source>
</evidence>
<dbReference type="GO" id="GO:0005524">
    <property type="term" value="F:ATP binding"/>
    <property type="evidence" value="ECO:0007669"/>
    <property type="project" value="InterPro"/>
</dbReference>
<keyword evidence="3" id="KW-0347">Helicase</keyword>
<keyword evidence="3" id="KW-0067">ATP-binding</keyword>
<protein>
    <submittedName>
        <fullName evidence="3">DNA or RNA helicases of superfamily II</fullName>
    </submittedName>
</protein>
<dbReference type="SMART" id="SM00487">
    <property type="entry name" value="DEXDc"/>
    <property type="match status" value="1"/>
</dbReference>
<dbReference type="PANTHER" id="PTHR47396:SF2">
    <property type="entry name" value="HELICASE ATP-BINDING DOMAIN-CONTAINING PROTEIN"/>
    <property type="match status" value="1"/>
</dbReference>
<dbReference type="SUPFAM" id="SSF52540">
    <property type="entry name" value="P-loop containing nucleoside triphosphate hydrolases"/>
    <property type="match status" value="2"/>
</dbReference>
<feature type="compositionally biased region" description="Basic and acidic residues" evidence="1">
    <location>
        <begin position="1"/>
        <end position="12"/>
    </location>
</feature>
<dbReference type="InterPro" id="IPR027417">
    <property type="entry name" value="P-loop_NTPase"/>
</dbReference>
<organism evidence="3 4">
    <name type="scientific">Mycetocola reblochoni REB411</name>
    <dbReference type="NCBI Taxonomy" id="1255698"/>
    <lineage>
        <taxon>Bacteria</taxon>
        <taxon>Bacillati</taxon>
        <taxon>Actinomycetota</taxon>
        <taxon>Actinomycetes</taxon>
        <taxon>Micrococcales</taxon>
        <taxon>Microbacteriaceae</taxon>
        <taxon>Mycetocola</taxon>
    </lineage>
</organism>
<dbReference type="PANTHER" id="PTHR47396">
    <property type="entry name" value="TYPE I RESTRICTION ENZYME ECOKI R PROTEIN"/>
    <property type="match status" value="1"/>
</dbReference>
<reference evidence="4" key="1">
    <citation type="submission" date="2017-02" db="EMBL/GenBank/DDBJ databases">
        <authorList>
            <person name="Dridi B."/>
        </authorList>
    </citation>
    <scope>NUCLEOTIDE SEQUENCE [LARGE SCALE GENOMIC DNA]</scope>
    <source>
        <strain evidence="4">EB411</strain>
    </source>
</reference>
<dbReference type="Proteomes" id="UP000196778">
    <property type="component" value="Unassembled WGS sequence"/>
</dbReference>
<evidence type="ECO:0000313" key="3">
    <source>
        <dbReference type="EMBL" id="SJN27380.1"/>
    </source>
</evidence>
<dbReference type="AlphaFoldDB" id="A0A1R4J5L0"/>
<accession>A0A1R4J5L0</accession>
<dbReference type="GO" id="GO:0016787">
    <property type="term" value="F:hydrolase activity"/>
    <property type="evidence" value="ECO:0007669"/>
    <property type="project" value="InterPro"/>
</dbReference>
<dbReference type="PROSITE" id="PS51192">
    <property type="entry name" value="HELICASE_ATP_BIND_1"/>
    <property type="match status" value="1"/>
</dbReference>
<dbReference type="Pfam" id="PF04851">
    <property type="entry name" value="ResIII"/>
    <property type="match status" value="1"/>
</dbReference>
<sequence>MNDDHADGRLDAVTDAPTGGEYRSGLGTSAAEHLSPAFPERAAWGTAQKLRAWQAEAIEQYLRDEPRDFLAAATPGAGKTTFALRLAAELMSRRVVDRITVVAPTEHLKRQWAEAAHRAGIRLDPNFSNRDRRYGSHYHGVAVTYAQVAVKAELHRDITESGRSLVILDEVHHGGDALSWGDAIREAFDRATRRLLLSGTPFRSDTAPIPFVSYAPDAEGIRTSITDYNYGYGRALVDGVVRPVLFMVYAGHMRWRTTTGDEMEARLGEGNTKDITSQAWRTALDPNGDWIPQVLGSADRRLSEVRQQIPDAGGLVIATDQTTARAYAAILEGITGEKATVVLSDEKESSNRIEEFSRSSARWMVAVRMVSEGVDVPRLAVGVYATNSSTPLFFAQAIGRFVRARRRGETASVFLPDVPILQALASQMDKEREHALDRISQGDGDLFTPEDAMMAEANASDRASDALTSEFTFEAMGSDATFDRVIYDGQEFGSLAEPETEEEHDFIGLPGILEPEQVHELLVQRQARQNRRIESRPAPSQEQPAPLYRTLKEQRSLLNSLVGLYAANTNQQHGLVHAELRRVCGGPAVAQASVTQLQQRIEFLRKKLNGR</sequence>
<feature type="domain" description="Helicase ATP-binding" evidence="2">
    <location>
        <begin position="60"/>
        <end position="219"/>
    </location>
</feature>
<dbReference type="InterPro" id="IPR014001">
    <property type="entry name" value="Helicase_ATP-bd"/>
</dbReference>